<dbReference type="HOGENOM" id="CLU_010384_0_0_2"/>
<dbReference type="InterPro" id="IPR027417">
    <property type="entry name" value="P-loop_NTPase"/>
</dbReference>
<dbReference type="KEGG" id="mhi:Mhar_0704"/>
<protein>
    <submittedName>
        <fullName evidence="2">ATP-dependent nuclease subunit B-like protein</fullName>
    </submittedName>
</protein>
<proteinExistence type="predicted"/>
<keyword evidence="3" id="KW-1185">Reference proteome</keyword>
<evidence type="ECO:0000313" key="3">
    <source>
        <dbReference type="Proteomes" id="UP000005877"/>
    </source>
</evidence>
<feature type="domain" description="PD-(D/E)XK endonuclease-like" evidence="1">
    <location>
        <begin position="700"/>
        <end position="987"/>
    </location>
</feature>
<name>G7WK89_METH6</name>
<dbReference type="AlphaFoldDB" id="G7WK89"/>
<gene>
    <name evidence="2" type="ordered locus">Mhar_0704</name>
</gene>
<reference evidence="2 3" key="1">
    <citation type="journal article" date="2012" name="PLoS ONE">
        <title>The genome characteristics and predicted function of methyl-group oxidation pathway in the obligate aceticlastic methanogens, Methanosaeta spp.</title>
        <authorList>
            <person name="Zhu J."/>
            <person name="Zheng H."/>
            <person name="Ai G."/>
            <person name="Zhang G."/>
            <person name="Liu D."/>
            <person name="Liu X."/>
            <person name="Dong X."/>
        </authorList>
    </citation>
    <scope>NUCLEOTIDE SEQUENCE [LARGE SCALE GENOMIC DNA]</scope>
    <source>
        <strain evidence="2 3">6Ac</strain>
    </source>
</reference>
<evidence type="ECO:0000259" key="1">
    <source>
        <dbReference type="Pfam" id="PF12705"/>
    </source>
</evidence>
<dbReference type="Pfam" id="PF12705">
    <property type="entry name" value="PDDEXK_1"/>
    <property type="match status" value="1"/>
</dbReference>
<organism evidence="2 3">
    <name type="scientific">Methanothrix harundinacea (strain 6Ac)</name>
    <name type="common">Methanosaeta harundinacea</name>
    <dbReference type="NCBI Taxonomy" id="1110509"/>
    <lineage>
        <taxon>Archaea</taxon>
        <taxon>Methanobacteriati</taxon>
        <taxon>Methanobacteriota</taxon>
        <taxon>Stenosarchaea group</taxon>
        <taxon>Methanomicrobia</taxon>
        <taxon>Methanotrichales</taxon>
        <taxon>Methanotrichaceae</taxon>
        <taxon>Methanothrix</taxon>
    </lineage>
</organism>
<dbReference type="InterPro" id="IPR011604">
    <property type="entry name" value="PDDEXK-like_dom_sf"/>
</dbReference>
<dbReference type="Proteomes" id="UP000005877">
    <property type="component" value="Chromosome"/>
</dbReference>
<evidence type="ECO:0000313" key="2">
    <source>
        <dbReference type="EMBL" id="AET64082.1"/>
    </source>
</evidence>
<dbReference type="PATRIC" id="fig|1110509.7.peg.788"/>
<dbReference type="EMBL" id="CP003117">
    <property type="protein sequence ID" value="AET64082.1"/>
    <property type="molecule type" value="Genomic_DNA"/>
</dbReference>
<dbReference type="SUPFAM" id="SSF52540">
    <property type="entry name" value="P-loop containing nucleoside triphosphate hydrolases"/>
    <property type="match status" value="1"/>
</dbReference>
<dbReference type="Gene3D" id="3.90.320.10">
    <property type="match status" value="1"/>
</dbReference>
<accession>G7WK89</accession>
<sequence length="1003" mass="108743">MAEAHREDPTSYTFIAPTPEEAESFAERFARALKGPVPAGNFVTLSKVAEDLHRLAHPGEVLLSRSVVNLLAADAFSDLPADELGVFSPLRSSATFARSAAEAAWDLAIRGEAEIADLLASEEALNLARAVRRGVERVRGRGVFDLADAYRGFDPAGAMEELRNRYGTRLFADGIADLPGAEMGFLLRLLPLFEEATITLDPALWSRGGLEEFLALLAEGGFEEIECRPRDEPLSKGLDSFLLDGPPHPASDLRGLVSVESHPDPEAETFALCREAKRLISEGLRPEDISIVVADPATRGREILRALQDAGVPARLLAGESLLEKKTVQVLLLPFRAAASGYPPELILTLLDGSLPTSPRELEALASAAGLLLLPAGDLASARRSWIAALAEHQSALREMERVLAADETVLESEVAAAARRAESCALVMSRSEELFDRLASMEAAIDGSGLAAVASELGRLIELLRPRLSDSDGDVPALDGFEEAVTRTALTLEALGRADLPLDRLLSILVAALGVPAWAGSARSGAVEILSPALSSKRYRRVKFVAGFNDGLFPSRSANPLYGLNDLSSGRGERNLHLRNDRIERYWLRKAIASSSRTVVTYPRASREGAPLVPSLWLERMAGVSPAAEAEEEPSKSPTILSRRHLRVEYARAIAGGGRLEVPADLLGEVDPLRLRAGEPPFQWRIEDPGVSSTLVVRSFSYSKLRDYRSCPFRFFLTRALGIEEPAPGSLELTPLERGTAYHAVLRAVGGEAPPGADLREGGGEDLVRGEVERTAARFLADEKVRRMEAVRRRIVSAVASDLLGYLRFEAEDPVRAAVGRRRMAEVPFSLELSRMGELLPRSAESYGDLTFRGRIDRIDLGAPGKKGEIEVVLSDYKSSTSGAEWEQLQLYSLALLALGLPEVPARPGSMRALFRIVRRPGISRVLEVHAGEGRMVRQRSKPDPTFAEVDGELREALDGIFQGREFRRAAEVEGSTGGCWGCPFEVEPCAIAAWMAGEGSR</sequence>
<dbReference type="InterPro" id="IPR038726">
    <property type="entry name" value="PDDEXK_AddAB-type"/>
</dbReference>
<dbReference type="STRING" id="1110509.Mhar_0704"/>